<dbReference type="AlphaFoldDB" id="A0A1G2DA47"/>
<evidence type="ECO:0000313" key="3">
    <source>
        <dbReference type="EMBL" id="OGZ10505.1"/>
    </source>
</evidence>
<feature type="transmembrane region" description="Helical" evidence="1">
    <location>
        <begin position="156"/>
        <end position="181"/>
    </location>
</feature>
<name>A0A1G2DA47_9BACT</name>
<dbReference type="Proteomes" id="UP000177996">
    <property type="component" value="Unassembled WGS sequence"/>
</dbReference>
<comment type="caution">
    <text evidence="3">The sequence shown here is derived from an EMBL/GenBank/DDBJ whole genome shotgun (WGS) entry which is preliminary data.</text>
</comment>
<sequence>MDQSSLNNYAAERLRVGMTPEALKQNLLAVGWSDEEAGAAIVAGLVASGVPTPKAGVRASGGKLSSTVEVVLNFFSFIALCIVSTSLGVLYYQVINHYFPDPLIIRYGGVDVSAEAIHYAIAALIITFPIYAFALRLWFKRFRDDEEKVETRLTKWLTYLVLLVTAVAIVGDLIVAVFYFLQGEITARFFLKALTILVIAGTIFDFYFLERKKIQYKKDIPRRIFQGIGWFVLGSVVVAIVLGFTVGGSPNTARKQGLDTQRANDLREIAGCVANFGGNQKRLPDTLDELSSSGQYAYCSARLADPETGVPYEYRVVSHGAVISGVREGAFELCANFTLEADGDVVGKSAYGYPGDKWVTHGAERSCDTEKANLERYLDQPPETSAAETVPQAIPAIPPRKI</sequence>
<accession>A0A1G2DA47</accession>
<keyword evidence="1" id="KW-0472">Membrane</keyword>
<evidence type="ECO:0000313" key="4">
    <source>
        <dbReference type="Proteomes" id="UP000177996"/>
    </source>
</evidence>
<evidence type="ECO:0000256" key="1">
    <source>
        <dbReference type="SAM" id="Phobius"/>
    </source>
</evidence>
<dbReference type="EMBL" id="MHLL01000008">
    <property type="protein sequence ID" value="OGZ10505.1"/>
    <property type="molecule type" value="Genomic_DNA"/>
</dbReference>
<reference evidence="3 4" key="1">
    <citation type="journal article" date="2016" name="Nat. Commun.">
        <title>Thousands of microbial genomes shed light on interconnected biogeochemical processes in an aquifer system.</title>
        <authorList>
            <person name="Anantharaman K."/>
            <person name="Brown C.T."/>
            <person name="Hug L.A."/>
            <person name="Sharon I."/>
            <person name="Castelle C.J."/>
            <person name="Probst A.J."/>
            <person name="Thomas B.C."/>
            <person name="Singh A."/>
            <person name="Wilkins M.J."/>
            <person name="Karaoz U."/>
            <person name="Brodie E.L."/>
            <person name="Williams K.H."/>
            <person name="Hubbard S.S."/>
            <person name="Banfield J.F."/>
        </authorList>
    </citation>
    <scope>NUCLEOTIDE SEQUENCE [LARGE SCALE GENOMIC DNA]</scope>
</reference>
<dbReference type="STRING" id="1798661.A3D65_04160"/>
<proteinExistence type="predicted"/>
<protein>
    <recommendedName>
        <fullName evidence="2">DUF5671 domain-containing protein</fullName>
    </recommendedName>
</protein>
<organism evidence="3 4">
    <name type="scientific">Candidatus Lloydbacteria bacterium RIFCSPHIGHO2_02_FULL_50_13</name>
    <dbReference type="NCBI Taxonomy" id="1798661"/>
    <lineage>
        <taxon>Bacteria</taxon>
        <taxon>Candidatus Lloydiibacteriota</taxon>
    </lineage>
</organism>
<evidence type="ECO:0000259" key="2">
    <source>
        <dbReference type="Pfam" id="PF18920"/>
    </source>
</evidence>
<feature type="transmembrane region" description="Helical" evidence="1">
    <location>
        <begin position="187"/>
        <end position="208"/>
    </location>
</feature>
<feature type="domain" description="DUF5671" evidence="2">
    <location>
        <begin position="72"/>
        <end position="203"/>
    </location>
</feature>
<dbReference type="InterPro" id="IPR043728">
    <property type="entry name" value="DUF5671"/>
</dbReference>
<feature type="transmembrane region" description="Helical" evidence="1">
    <location>
        <begin position="116"/>
        <end position="135"/>
    </location>
</feature>
<keyword evidence="1" id="KW-1133">Transmembrane helix</keyword>
<gene>
    <name evidence="3" type="ORF">A3D65_04160</name>
</gene>
<feature type="transmembrane region" description="Helical" evidence="1">
    <location>
        <begin position="228"/>
        <end position="246"/>
    </location>
</feature>
<dbReference type="Pfam" id="PF18920">
    <property type="entry name" value="DUF5671"/>
    <property type="match status" value="1"/>
</dbReference>
<keyword evidence="1" id="KW-0812">Transmembrane</keyword>
<feature type="transmembrane region" description="Helical" evidence="1">
    <location>
        <begin position="70"/>
        <end position="92"/>
    </location>
</feature>